<dbReference type="RefSeq" id="WP_015697673.1">
    <property type="nucleotide sequence ID" value="NC_016818.1"/>
</dbReference>
<sequence length="76" mass="8801">MKISQSEWEIFLNKHGDIESNFKSAAELAADAERRKSWMLAAQLWLKAQELAKKPDNRVWAERRSEICCVQGLILL</sequence>
<dbReference type="EMBL" id="CP003244">
    <property type="protein sequence ID" value="AEX52524.1"/>
    <property type="molecule type" value="Genomic_DNA"/>
</dbReference>
<dbReference type="KEGG" id="raq:Rahaq2_2680"/>
<dbReference type="HOGENOM" id="CLU_2651857_0_0_6"/>
<dbReference type="AlphaFoldDB" id="H2IRM3"/>
<name>H2IRM3_RAHAC</name>
<reference evidence="1 2" key="1">
    <citation type="journal article" date="2012" name="J. Bacteriol.">
        <title>Complete Genome Sequence of Rahnella aquatilis CIP 78.65.</title>
        <authorList>
            <person name="Martinez R.J."/>
            <person name="Bruce D."/>
            <person name="Detter C."/>
            <person name="Goodwin L.A."/>
            <person name="Han J."/>
            <person name="Han C.S."/>
            <person name="Held B."/>
            <person name="Land M.L."/>
            <person name="Mikhailova N."/>
            <person name="Nolan M."/>
            <person name="Pennacchio L."/>
            <person name="Pitluck S."/>
            <person name="Tapia R."/>
            <person name="Woyke T."/>
            <person name="Sobecky P.A."/>
        </authorList>
    </citation>
    <scope>NUCLEOTIDE SEQUENCE [LARGE SCALE GENOMIC DNA]</scope>
    <source>
        <strain evidence="2">ATCC 33071 / DSM 4594 / JCM 1683 / NBRC 105701 / NCIMB 13365 / CIP 78.65</strain>
    </source>
</reference>
<organism evidence="1 2">
    <name type="scientific">Rahnella aquatilis (strain ATCC 33071 / DSM 4594 / JCM 1683 / NBRC 105701 / NCIMB 13365 / CIP 78.65)</name>
    <dbReference type="NCBI Taxonomy" id="745277"/>
    <lineage>
        <taxon>Bacteria</taxon>
        <taxon>Pseudomonadati</taxon>
        <taxon>Pseudomonadota</taxon>
        <taxon>Gammaproteobacteria</taxon>
        <taxon>Enterobacterales</taxon>
        <taxon>Yersiniaceae</taxon>
        <taxon>Rahnella</taxon>
    </lineage>
</organism>
<gene>
    <name evidence="1" type="ordered locus">Rahaq2_2680</name>
</gene>
<reference evidence="2" key="2">
    <citation type="submission" date="2012-01" db="EMBL/GenBank/DDBJ databases">
        <title>Complete sequence of chromosome of Rahnella aquatilis CIP 78.65.</title>
        <authorList>
            <person name="Lucas S."/>
            <person name="Han J."/>
            <person name="Lapidus A."/>
            <person name="Cheng J.-F."/>
            <person name="Goodwin L."/>
            <person name="Pitluck S."/>
            <person name="Peters L."/>
            <person name="Ovchinnikova G."/>
            <person name="Held B."/>
            <person name="Detter J.C."/>
            <person name="Han C."/>
            <person name="Tapia R."/>
            <person name="Land M."/>
            <person name="Hauser L."/>
            <person name="Kyrpides N."/>
            <person name="Ivanova N."/>
            <person name="Pagani I."/>
            <person name="Sobecky P."/>
            <person name="Martinez R."/>
            <person name="Woyke T."/>
        </authorList>
    </citation>
    <scope>NUCLEOTIDE SEQUENCE [LARGE SCALE GENOMIC DNA]</scope>
    <source>
        <strain evidence="2">ATCC 33071 / DSM 4594 / JCM 1683 / NBRC 105701 / NCIMB 13365 / CIP 78.65</strain>
    </source>
</reference>
<dbReference type="NCBIfam" id="NF033650">
    <property type="entry name" value="ANR_neg_reg"/>
    <property type="match status" value="1"/>
</dbReference>
<keyword evidence="2" id="KW-1185">Reference proteome</keyword>
<evidence type="ECO:0000313" key="1">
    <source>
        <dbReference type="EMBL" id="AEX52524.1"/>
    </source>
</evidence>
<protein>
    <recommendedName>
        <fullName evidence="3">ANR family transcriptional regulator</fullName>
    </recommendedName>
</protein>
<dbReference type="InterPro" id="IPR047666">
    <property type="entry name" value="ANR_neg_reg"/>
</dbReference>
<dbReference type="PATRIC" id="fig|745277.3.peg.2578"/>
<proteinExistence type="predicted"/>
<accession>H2IRM3</accession>
<evidence type="ECO:0000313" key="2">
    <source>
        <dbReference type="Proteomes" id="UP000009010"/>
    </source>
</evidence>
<dbReference type="Proteomes" id="UP000009010">
    <property type="component" value="Chromosome"/>
</dbReference>
<evidence type="ECO:0008006" key="3">
    <source>
        <dbReference type="Google" id="ProtNLM"/>
    </source>
</evidence>